<reference evidence="1 2" key="1">
    <citation type="submission" date="2021-03" db="EMBL/GenBank/DDBJ databases">
        <title>Sequencing the genomes of 1000 actinobacteria strains.</title>
        <authorList>
            <person name="Klenk H.-P."/>
        </authorList>
    </citation>
    <scope>NUCLEOTIDE SEQUENCE [LARGE SCALE GENOMIC DNA]</scope>
    <source>
        <strain evidence="1 2">DSM 46713</strain>
    </source>
</reference>
<accession>A0ABS4ZSV2</accession>
<organism evidence="1 2">
    <name type="scientific">Mycolicibacterium lutetiense</name>
    <dbReference type="NCBI Taxonomy" id="1641992"/>
    <lineage>
        <taxon>Bacteria</taxon>
        <taxon>Bacillati</taxon>
        <taxon>Actinomycetota</taxon>
        <taxon>Actinomycetes</taxon>
        <taxon>Mycobacteriales</taxon>
        <taxon>Mycobacteriaceae</taxon>
        <taxon>Mycolicibacterium</taxon>
    </lineage>
</organism>
<proteinExistence type="predicted"/>
<gene>
    <name evidence="1" type="ORF">JOF57_002413</name>
</gene>
<dbReference type="EMBL" id="JAGIOP010000002">
    <property type="protein sequence ID" value="MBP2452500.1"/>
    <property type="molecule type" value="Genomic_DNA"/>
</dbReference>
<keyword evidence="2" id="KW-1185">Reference proteome</keyword>
<evidence type="ECO:0000313" key="2">
    <source>
        <dbReference type="Proteomes" id="UP000694460"/>
    </source>
</evidence>
<dbReference type="Proteomes" id="UP000694460">
    <property type="component" value="Unassembled WGS sequence"/>
</dbReference>
<dbReference type="RefSeq" id="WP_209916662.1">
    <property type="nucleotide sequence ID" value="NZ_JAGIOP010000002.1"/>
</dbReference>
<sequence length="61" mass="6542">MTDESHERTVYGVLPFTTVLLRHGAAIPPAANDAKVKRATPANDASVTHFMTVVNIIAARP</sequence>
<comment type="caution">
    <text evidence="1">The sequence shown here is derived from an EMBL/GenBank/DDBJ whole genome shotgun (WGS) entry which is preliminary data.</text>
</comment>
<name>A0ABS4ZSV2_9MYCO</name>
<protein>
    <submittedName>
        <fullName evidence="1">Uncharacterized protein</fullName>
    </submittedName>
</protein>
<evidence type="ECO:0000313" key="1">
    <source>
        <dbReference type="EMBL" id="MBP2452500.1"/>
    </source>
</evidence>